<accession>A0A4Z1A329</accession>
<name>A0A4Z1A329_9LEPT</name>
<evidence type="ECO:0000259" key="1">
    <source>
        <dbReference type="Pfam" id="PF13462"/>
    </source>
</evidence>
<dbReference type="Gene3D" id="3.40.30.10">
    <property type="entry name" value="Glutaredoxin"/>
    <property type="match status" value="1"/>
</dbReference>
<evidence type="ECO:0000313" key="2">
    <source>
        <dbReference type="EMBL" id="TGL67813.1"/>
    </source>
</evidence>
<evidence type="ECO:0000313" key="3">
    <source>
        <dbReference type="Proteomes" id="UP000297567"/>
    </source>
</evidence>
<organism evidence="2 3">
    <name type="scientific">Leptospira jelokensis</name>
    <dbReference type="NCBI Taxonomy" id="2484931"/>
    <lineage>
        <taxon>Bacteria</taxon>
        <taxon>Pseudomonadati</taxon>
        <taxon>Spirochaetota</taxon>
        <taxon>Spirochaetia</taxon>
        <taxon>Leptospirales</taxon>
        <taxon>Leptospiraceae</taxon>
        <taxon>Leptospira</taxon>
    </lineage>
</organism>
<dbReference type="SUPFAM" id="SSF52833">
    <property type="entry name" value="Thioredoxin-like"/>
    <property type="match status" value="1"/>
</dbReference>
<dbReference type="InterPro" id="IPR012336">
    <property type="entry name" value="Thioredoxin-like_fold"/>
</dbReference>
<dbReference type="AlphaFoldDB" id="A0A4Z1A329"/>
<dbReference type="EMBL" id="RQGH01000018">
    <property type="protein sequence ID" value="TGL67813.1"/>
    <property type="molecule type" value="Genomic_DNA"/>
</dbReference>
<comment type="caution">
    <text evidence="2">The sequence shown here is derived from an EMBL/GenBank/DDBJ whole genome shotgun (WGS) entry which is preliminary data.</text>
</comment>
<sequence>MSFILLLLFLITCGGSPKEVYELPEFLPSEEMVKETLSSDSHLALLREKAKTMGLTLEEWKESEKSVVTDKDINFYWPTEKKKLISSIQDTDAIDRLRDSIRIRIVWSRIFHQTGITLQQKPVSFPGKSFLSKLNTDHSPKFGDQNAKWVIVEWSDYLCGFCRKTFPHTKHLLTKYKSQIHYIHKDFPLDGETDESLIPLSISHCLWEKDPKQFLGHMEALYSHANQLVKGEKTNLETWNYFSECERLSTNTSYLNIVREDWREAKQFGVHSVPTFWVNGRWIVGALNAETWERVLKETSP</sequence>
<dbReference type="Proteomes" id="UP000297567">
    <property type="component" value="Unassembled WGS sequence"/>
</dbReference>
<reference evidence="2" key="1">
    <citation type="journal article" date="2019" name="PLoS Negl. Trop. Dis.">
        <title>Revisiting the worldwide diversity of Leptospira species in the environment.</title>
        <authorList>
            <person name="Vincent A.T."/>
            <person name="Schiettekatte O."/>
            <person name="Bourhy P."/>
            <person name="Veyrier F.J."/>
            <person name="Picardeau M."/>
        </authorList>
    </citation>
    <scope>NUCLEOTIDE SEQUENCE [LARGE SCALE GENOMIC DNA]</scope>
    <source>
        <strain evidence="2">201702451</strain>
    </source>
</reference>
<feature type="domain" description="Thioredoxin-like fold" evidence="1">
    <location>
        <begin position="139"/>
        <end position="297"/>
    </location>
</feature>
<protein>
    <submittedName>
        <fullName evidence="2">Oxidoreductase</fullName>
    </submittedName>
</protein>
<dbReference type="InterPro" id="IPR036249">
    <property type="entry name" value="Thioredoxin-like_sf"/>
</dbReference>
<gene>
    <name evidence="2" type="ORF">EHQ62_08340</name>
</gene>
<proteinExistence type="predicted"/>
<keyword evidence="3" id="KW-1185">Reference proteome</keyword>
<dbReference type="Pfam" id="PF13462">
    <property type="entry name" value="Thioredoxin_4"/>
    <property type="match status" value="1"/>
</dbReference>